<keyword evidence="2" id="KW-1185">Reference proteome</keyword>
<sequence length="252" mass="28778">MPDVTAQKVDEAVRAFLERMFPNSNQMILGRAYLDLRRLNLHDSKGEFQDELKLVAKSGNDLFNLYKSMLAQGDVSVANARRMPLEFMLKAVERNKAAGTPKDALNLAMQNARGVDYWRFSMLFVFDLYLSFSARLIELEEQKTLFWSSQGRPPDHYARTMALRFAKLFAKQLKRAPTVGTSSDGDHPSTEYGRGLQELFEILEIDTGFRLPGEWAVAQIKYGDVQKPFAFSLSKPGLMPNLLNWQRNKSQE</sequence>
<dbReference type="AlphaFoldDB" id="A0A1Y5TCX6"/>
<protein>
    <submittedName>
        <fullName evidence="1">Uncharacterized protein</fullName>
    </submittedName>
</protein>
<dbReference type="RefSeq" id="WP_085893529.1">
    <property type="nucleotide sequence ID" value="NZ_FWFL01000010.1"/>
</dbReference>
<evidence type="ECO:0000313" key="2">
    <source>
        <dbReference type="Proteomes" id="UP000193827"/>
    </source>
</evidence>
<evidence type="ECO:0000313" key="1">
    <source>
        <dbReference type="EMBL" id="SLN61271.1"/>
    </source>
</evidence>
<proteinExistence type="predicted"/>
<name>A0A1Y5TCX6_9RHOB</name>
<dbReference type="EMBL" id="FWFL01000010">
    <property type="protein sequence ID" value="SLN61271.1"/>
    <property type="molecule type" value="Genomic_DNA"/>
</dbReference>
<reference evidence="1 2" key="1">
    <citation type="submission" date="2017-03" db="EMBL/GenBank/DDBJ databases">
        <authorList>
            <person name="Afonso C.L."/>
            <person name="Miller P.J."/>
            <person name="Scott M.A."/>
            <person name="Spackman E."/>
            <person name="Goraichik I."/>
            <person name="Dimitrov K.M."/>
            <person name="Suarez D.L."/>
            <person name="Swayne D.E."/>
        </authorList>
    </citation>
    <scope>NUCLEOTIDE SEQUENCE [LARGE SCALE GENOMIC DNA]</scope>
    <source>
        <strain evidence="1 2">CECT 8287</strain>
    </source>
</reference>
<gene>
    <name evidence="1" type="ORF">PEL8287_03313</name>
</gene>
<accession>A0A1Y5TCX6</accession>
<dbReference type="Proteomes" id="UP000193827">
    <property type="component" value="Unassembled WGS sequence"/>
</dbReference>
<dbReference type="OrthoDB" id="7744954at2"/>
<organism evidence="1 2">
    <name type="scientific">Roseovarius litorisediminis</name>
    <dbReference type="NCBI Taxonomy" id="1312363"/>
    <lineage>
        <taxon>Bacteria</taxon>
        <taxon>Pseudomonadati</taxon>
        <taxon>Pseudomonadota</taxon>
        <taxon>Alphaproteobacteria</taxon>
        <taxon>Rhodobacterales</taxon>
        <taxon>Roseobacteraceae</taxon>
        <taxon>Roseovarius</taxon>
    </lineage>
</organism>